<feature type="region of interest" description="Disordered" evidence="15">
    <location>
        <begin position="72"/>
        <end position="91"/>
    </location>
</feature>
<keyword evidence="10" id="KW-0862">Zinc</keyword>
<organism evidence="18 19">
    <name type="scientific">Manihot esculenta</name>
    <name type="common">Cassava</name>
    <name type="synonym">Jatropha manihot</name>
    <dbReference type="NCBI Taxonomy" id="3983"/>
    <lineage>
        <taxon>Eukaryota</taxon>
        <taxon>Viridiplantae</taxon>
        <taxon>Streptophyta</taxon>
        <taxon>Embryophyta</taxon>
        <taxon>Tracheophyta</taxon>
        <taxon>Spermatophyta</taxon>
        <taxon>Magnoliopsida</taxon>
        <taxon>eudicotyledons</taxon>
        <taxon>Gunneridae</taxon>
        <taxon>Pentapetalae</taxon>
        <taxon>rosids</taxon>
        <taxon>fabids</taxon>
        <taxon>Malpighiales</taxon>
        <taxon>Euphorbiaceae</taxon>
        <taxon>Crotonoideae</taxon>
        <taxon>Manihoteae</taxon>
        <taxon>Manihot</taxon>
    </lineage>
</organism>
<comment type="subcellular location">
    <subcellularLocation>
        <location evidence="2">Membrane</location>
        <topology evidence="2">Single-pass membrane protein</topology>
    </subcellularLocation>
</comment>
<evidence type="ECO:0000256" key="13">
    <source>
        <dbReference type="ARBA" id="ARBA00024209"/>
    </source>
</evidence>
<name>A0A2C9VYQ0_MANES</name>
<evidence type="ECO:0000256" key="16">
    <source>
        <dbReference type="SAM" id="Phobius"/>
    </source>
</evidence>
<comment type="similarity">
    <text evidence="13">Belongs to the RING-type zinc finger family. ATL subfamily.</text>
</comment>
<evidence type="ECO:0000256" key="15">
    <source>
        <dbReference type="SAM" id="MobiDB-lite"/>
    </source>
</evidence>
<evidence type="ECO:0000313" key="18">
    <source>
        <dbReference type="EMBL" id="OAY51503.1"/>
    </source>
</evidence>
<sequence>MSFHPLNSTHNSSNSASPPPPPSPPPQSSSLEPQYSHPPFDSSMALTILVLLTALFFMGFFSIYLRKFSTDPTPDLSSHRGNHPRIPSRAVSRSAKGLDPQVIRSLPVYAYYHGEARYQLDCAICLGEFEEKETVKVIPHCKHVFHQDCIDMWLKMHVTCPVCRGDRFFDVPV</sequence>
<evidence type="ECO:0000256" key="5">
    <source>
        <dbReference type="ARBA" id="ARBA00022679"/>
    </source>
</evidence>
<feature type="compositionally biased region" description="Polar residues" evidence="15">
    <location>
        <begin position="1"/>
        <end position="11"/>
    </location>
</feature>
<feature type="transmembrane region" description="Helical" evidence="16">
    <location>
        <begin position="44"/>
        <end position="65"/>
    </location>
</feature>
<keyword evidence="12 16" id="KW-0472">Membrane</keyword>
<dbReference type="EMBL" id="CM004390">
    <property type="protein sequence ID" value="OAY51503.1"/>
    <property type="molecule type" value="Genomic_DNA"/>
</dbReference>
<dbReference type="CDD" id="cd16461">
    <property type="entry name" value="RING-H2_EL5-like"/>
    <property type="match status" value="1"/>
</dbReference>
<evidence type="ECO:0000256" key="11">
    <source>
        <dbReference type="ARBA" id="ARBA00022989"/>
    </source>
</evidence>
<dbReference type="InterPro" id="IPR013083">
    <property type="entry name" value="Znf_RING/FYVE/PHD"/>
</dbReference>
<evidence type="ECO:0000256" key="7">
    <source>
        <dbReference type="ARBA" id="ARBA00022723"/>
    </source>
</evidence>
<dbReference type="Proteomes" id="UP000091857">
    <property type="component" value="Chromosome 4"/>
</dbReference>
<keyword evidence="8 14" id="KW-0863">Zinc-finger</keyword>
<evidence type="ECO:0000256" key="3">
    <source>
        <dbReference type="ARBA" id="ARBA00004906"/>
    </source>
</evidence>
<evidence type="ECO:0000256" key="8">
    <source>
        <dbReference type="ARBA" id="ARBA00022771"/>
    </source>
</evidence>
<dbReference type="AlphaFoldDB" id="A0A2C9VYQ0"/>
<keyword evidence="11 16" id="KW-1133">Transmembrane helix</keyword>
<evidence type="ECO:0000256" key="6">
    <source>
        <dbReference type="ARBA" id="ARBA00022692"/>
    </source>
</evidence>
<dbReference type="InterPro" id="IPR053238">
    <property type="entry name" value="RING-H2_zinc_finger"/>
</dbReference>
<comment type="pathway">
    <text evidence="3">Protein modification; protein ubiquitination.</text>
</comment>
<evidence type="ECO:0000256" key="9">
    <source>
        <dbReference type="ARBA" id="ARBA00022786"/>
    </source>
</evidence>
<keyword evidence="9" id="KW-0833">Ubl conjugation pathway</keyword>
<dbReference type="Gene3D" id="3.30.40.10">
    <property type="entry name" value="Zinc/RING finger domain, C3HC4 (zinc finger)"/>
    <property type="match status" value="1"/>
</dbReference>
<dbReference type="GO" id="GO:0061630">
    <property type="term" value="F:ubiquitin protein ligase activity"/>
    <property type="evidence" value="ECO:0007669"/>
    <property type="project" value="UniProtKB-EC"/>
</dbReference>
<protein>
    <recommendedName>
        <fullName evidence="4">RING-type E3 ubiquitin transferase</fullName>
        <ecNumber evidence="4">2.3.2.27</ecNumber>
    </recommendedName>
</protein>
<feature type="region of interest" description="Disordered" evidence="15">
    <location>
        <begin position="1"/>
        <end position="36"/>
    </location>
</feature>
<evidence type="ECO:0000256" key="4">
    <source>
        <dbReference type="ARBA" id="ARBA00012483"/>
    </source>
</evidence>
<reference evidence="19" key="1">
    <citation type="journal article" date="2016" name="Nat. Biotechnol.">
        <title>Sequencing wild and cultivated cassava and related species reveals extensive interspecific hybridization and genetic diversity.</title>
        <authorList>
            <person name="Bredeson J.V."/>
            <person name="Lyons J.B."/>
            <person name="Prochnik S.E."/>
            <person name="Wu G.A."/>
            <person name="Ha C.M."/>
            <person name="Edsinger-Gonzales E."/>
            <person name="Grimwood J."/>
            <person name="Schmutz J."/>
            <person name="Rabbi I.Y."/>
            <person name="Egesi C."/>
            <person name="Nauluvula P."/>
            <person name="Lebot V."/>
            <person name="Ndunguru J."/>
            <person name="Mkamilo G."/>
            <person name="Bart R.S."/>
            <person name="Setter T.L."/>
            <person name="Gleadow R.M."/>
            <person name="Kulakow P."/>
            <person name="Ferguson M.E."/>
            <person name="Rounsley S."/>
            <person name="Rokhsar D.S."/>
        </authorList>
    </citation>
    <scope>NUCLEOTIDE SEQUENCE [LARGE SCALE GENOMIC DNA]</scope>
    <source>
        <strain evidence="19">cv. AM560-2</strain>
    </source>
</reference>
<keyword evidence="7" id="KW-0479">Metal-binding</keyword>
<comment type="catalytic activity">
    <reaction evidence="1">
        <text>S-ubiquitinyl-[E2 ubiquitin-conjugating enzyme]-L-cysteine + [acceptor protein]-L-lysine = [E2 ubiquitin-conjugating enzyme]-L-cysteine + N(6)-ubiquitinyl-[acceptor protein]-L-lysine.</text>
        <dbReference type="EC" id="2.3.2.27"/>
    </reaction>
</comment>
<evidence type="ECO:0000256" key="14">
    <source>
        <dbReference type="PROSITE-ProRule" id="PRU00175"/>
    </source>
</evidence>
<evidence type="ECO:0000259" key="17">
    <source>
        <dbReference type="PROSITE" id="PS50089"/>
    </source>
</evidence>
<proteinExistence type="inferred from homology"/>
<feature type="domain" description="RING-type" evidence="17">
    <location>
        <begin position="122"/>
        <end position="164"/>
    </location>
</feature>
<keyword evidence="6 16" id="KW-0812">Transmembrane</keyword>
<evidence type="ECO:0000256" key="12">
    <source>
        <dbReference type="ARBA" id="ARBA00023136"/>
    </source>
</evidence>
<dbReference type="SUPFAM" id="SSF57850">
    <property type="entry name" value="RING/U-box"/>
    <property type="match status" value="1"/>
</dbReference>
<dbReference type="PANTHER" id="PTHR14155">
    <property type="entry name" value="RING FINGER DOMAIN-CONTAINING"/>
    <property type="match status" value="1"/>
</dbReference>
<evidence type="ECO:0000256" key="1">
    <source>
        <dbReference type="ARBA" id="ARBA00000900"/>
    </source>
</evidence>
<keyword evidence="19" id="KW-1185">Reference proteome</keyword>
<dbReference type="SMART" id="SM00184">
    <property type="entry name" value="RING"/>
    <property type="match status" value="1"/>
</dbReference>
<dbReference type="EC" id="2.3.2.27" evidence="4"/>
<evidence type="ECO:0000256" key="10">
    <source>
        <dbReference type="ARBA" id="ARBA00022833"/>
    </source>
</evidence>
<comment type="caution">
    <text evidence="18">The sequence shown here is derived from an EMBL/GenBank/DDBJ whole genome shotgun (WGS) entry which is preliminary data.</text>
</comment>
<dbReference type="OMA" id="CRCCCER"/>
<dbReference type="GO" id="GO:0008270">
    <property type="term" value="F:zinc ion binding"/>
    <property type="evidence" value="ECO:0007669"/>
    <property type="project" value="UniProtKB-KW"/>
</dbReference>
<accession>A0A2C9VYQ0</accession>
<dbReference type="PROSITE" id="PS50089">
    <property type="entry name" value="ZF_RING_2"/>
    <property type="match status" value="1"/>
</dbReference>
<dbReference type="Gramene" id="Manes.04G012100.1.v8.1">
    <property type="protein sequence ID" value="Manes.04G012100.1.v8.1.CDS.1"/>
    <property type="gene ID" value="Manes.04G012100.v8.1"/>
</dbReference>
<dbReference type="Pfam" id="PF13639">
    <property type="entry name" value="zf-RING_2"/>
    <property type="match status" value="1"/>
</dbReference>
<evidence type="ECO:0000256" key="2">
    <source>
        <dbReference type="ARBA" id="ARBA00004167"/>
    </source>
</evidence>
<dbReference type="PANTHER" id="PTHR14155:SF592">
    <property type="entry name" value="RING-H2 FINGER PROTEIN ATL57"/>
    <property type="match status" value="1"/>
</dbReference>
<feature type="compositionally biased region" description="Pro residues" evidence="15">
    <location>
        <begin position="17"/>
        <end position="27"/>
    </location>
</feature>
<gene>
    <name evidence="18" type="ORF">MANES_04G012100v8</name>
</gene>
<dbReference type="InterPro" id="IPR001841">
    <property type="entry name" value="Znf_RING"/>
</dbReference>
<dbReference type="GO" id="GO:0016020">
    <property type="term" value="C:membrane"/>
    <property type="evidence" value="ECO:0007669"/>
    <property type="project" value="UniProtKB-SubCell"/>
</dbReference>
<keyword evidence="5" id="KW-0808">Transferase</keyword>
<evidence type="ECO:0000313" key="19">
    <source>
        <dbReference type="Proteomes" id="UP000091857"/>
    </source>
</evidence>
<dbReference type="FunFam" id="3.30.40.10:FF:000187">
    <property type="entry name" value="E3 ubiquitin-protein ligase ATL6"/>
    <property type="match status" value="1"/>
</dbReference>